<dbReference type="Gene3D" id="1.10.3290.10">
    <property type="entry name" value="Fido-like domain"/>
    <property type="match status" value="1"/>
</dbReference>
<dbReference type="OrthoDB" id="350952at2157"/>
<dbReference type="InterPro" id="IPR003812">
    <property type="entry name" value="Fido"/>
</dbReference>
<sequence length="366" mass="41923">MKPYEPRILPLDDIDWASHVTLIGKANAALARYDGILQGIVNPKVLLSPLTTREAVLSSKIEGTQVSLEDVLQYEADIKEPFKAEREQDIHEVLNYRKAMGHAVNELKDHPLSIDMIRDLHRILLSDVRGNNRWPGEIRRIQNYIGRPGSPIEKAIFVPPAPSRVMDALSNWEQYLHSEEKDPLVQLSVLKAQFELIHPFSDGNGRIGRMLVPLILYNKKMLSSPMFYISAYLERNRDIYYERLLGISRDNDWNGWISFFLQAIQEQADENSSKAWSILELYKEMKSKVPEIVPSKHAVYVIDAIFSRPIFKTSQFVPVAGSNRMAAQRILRALTENGILDIMAEGRGRQPTVYSFRQLLDITEKL</sequence>
<protein>
    <submittedName>
        <fullName evidence="2">Predicted cell division protein (Fic family)</fullName>
    </submittedName>
</protein>
<keyword evidence="2" id="KW-0131">Cell cycle</keyword>
<keyword evidence="3" id="KW-1185">Reference proteome</keyword>
<dbReference type="STRING" id="351160.RCIX1520"/>
<dbReference type="PIRSF" id="PIRSF038925">
    <property type="entry name" value="AMP-prot_trans"/>
    <property type="match status" value="1"/>
</dbReference>
<dbReference type="PANTHER" id="PTHR13504:SF38">
    <property type="entry name" value="FIDO DOMAIN-CONTAINING PROTEIN"/>
    <property type="match status" value="1"/>
</dbReference>
<proteinExistence type="predicted"/>
<dbReference type="PANTHER" id="PTHR13504">
    <property type="entry name" value="FIDO DOMAIN-CONTAINING PROTEIN DDB_G0283145"/>
    <property type="match status" value="1"/>
</dbReference>
<keyword evidence="2" id="KW-0132">Cell division</keyword>
<dbReference type="InterPro" id="IPR026287">
    <property type="entry name" value="SoFic-like"/>
</dbReference>
<dbReference type="Proteomes" id="UP000000663">
    <property type="component" value="Chromosome"/>
</dbReference>
<dbReference type="EMBL" id="AM114193">
    <property type="protein sequence ID" value="CAJ36780.1"/>
    <property type="molecule type" value="Genomic_DNA"/>
</dbReference>
<evidence type="ECO:0000313" key="2">
    <source>
        <dbReference type="EMBL" id="CAJ36780.1"/>
    </source>
</evidence>
<dbReference type="SUPFAM" id="SSF140931">
    <property type="entry name" value="Fic-like"/>
    <property type="match status" value="1"/>
</dbReference>
<accession>Q0W4B3</accession>
<dbReference type="RefSeq" id="WP_012035776.1">
    <property type="nucleotide sequence ID" value="NC_009464.1"/>
</dbReference>
<reference evidence="2 3" key="1">
    <citation type="journal article" date="2006" name="Science">
        <title>Genome of rice cluster I archaea -- the key methane producers in the rice rhizosphere.</title>
        <authorList>
            <person name="Erkel C."/>
            <person name="Kube M."/>
            <person name="Reinhardt R."/>
            <person name="Liesack W."/>
        </authorList>
    </citation>
    <scope>NUCLEOTIDE SEQUENCE [LARGE SCALE GENOMIC DNA]</scope>
    <source>
        <strain evidence="3">DSM 22066 / NBRC 105507 / MRE50</strain>
    </source>
</reference>
<dbReference type="InterPro" id="IPR036597">
    <property type="entry name" value="Fido-like_dom_sf"/>
</dbReference>
<dbReference type="Pfam" id="PF02661">
    <property type="entry name" value="Fic"/>
    <property type="match status" value="1"/>
</dbReference>
<dbReference type="GeneID" id="5143091"/>
<evidence type="ECO:0000259" key="1">
    <source>
        <dbReference type="PROSITE" id="PS51459"/>
    </source>
</evidence>
<dbReference type="Pfam" id="PF13784">
    <property type="entry name" value="Fic_N"/>
    <property type="match status" value="1"/>
</dbReference>
<evidence type="ECO:0000313" key="3">
    <source>
        <dbReference type="Proteomes" id="UP000000663"/>
    </source>
</evidence>
<name>Q0W4B3_METAR</name>
<dbReference type="eggNOG" id="arCOG03110">
    <property type="taxonomic scope" value="Archaea"/>
</dbReference>
<dbReference type="AlphaFoldDB" id="Q0W4B3"/>
<dbReference type="PROSITE" id="PS51459">
    <property type="entry name" value="FIDO"/>
    <property type="match status" value="1"/>
</dbReference>
<gene>
    <name evidence="2" type="ORF">RCIX1520</name>
</gene>
<dbReference type="GO" id="GO:0051301">
    <property type="term" value="P:cell division"/>
    <property type="evidence" value="ECO:0007669"/>
    <property type="project" value="UniProtKB-KW"/>
</dbReference>
<dbReference type="InterPro" id="IPR025758">
    <property type="entry name" value="Fic/DOC_N"/>
</dbReference>
<organism evidence="2 3">
    <name type="scientific">Methanocella arvoryzae (strain DSM 22066 / NBRC 105507 / MRE50)</name>
    <dbReference type="NCBI Taxonomy" id="351160"/>
    <lineage>
        <taxon>Archaea</taxon>
        <taxon>Methanobacteriati</taxon>
        <taxon>Methanobacteriota</taxon>
        <taxon>Stenosarchaea group</taxon>
        <taxon>Methanomicrobia</taxon>
        <taxon>Methanocellales</taxon>
        <taxon>Methanocellaceae</taxon>
        <taxon>Methanocella</taxon>
    </lineage>
</organism>
<dbReference type="InterPro" id="IPR040198">
    <property type="entry name" value="Fido_containing"/>
</dbReference>
<feature type="domain" description="Fido" evidence="1">
    <location>
        <begin position="112"/>
        <end position="262"/>
    </location>
</feature>
<dbReference type="KEGG" id="rci:RCIX1520"/>